<dbReference type="InterPro" id="IPR058626">
    <property type="entry name" value="MdtA-like_b-barrel"/>
</dbReference>
<feature type="domain" description="Multidrug resistance protein MdtA-like alpha-helical hairpin" evidence="3">
    <location>
        <begin position="110"/>
        <end position="178"/>
    </location>
</feature>
<dbReference type="Pfam" id="PF25917">
    <property type="entry name" value="BSH_RND"/>
    <property type="match status" value="1"/>
</dbReference>
<evidence type="ECO:0000259" key="5">
    <source>
        <dbReference type="Pfam" id="PF25944"/>
    </source>
</evidence>
<dbReference type="Gene3D" id="2.40.30.170">
    <property type="match status" value="1"/>
</dbReference>
<dbReference type="Pfam" id="PF25944">
    <property type="entry name" value="Beta-barrel_RND"/>
    <property type="match status" value="1"/>
</dbReference>
<dbReference type="SUPFAM" id="SSF111369">
    <property type="entry name" value="HlyD-like secretion proteins"/>
    <property type="match status" value="1"/>
</dbReference>
<reference evidence="7 8" key="1">
    <citation type="submission" date="2022-10" db="EMBL/GenBank/DDBJ databases">
        <title>Pararhodobacter sp. nov., isolated from marine algae.</title>
        <authorList>
            <person name="Choi B.J."/>
            <person name="Kim J.M."/>
            <person name="Lee J.K."/>
            <person name="Choi D.G."/>
            <person name="Jeon C.O."/>
        </authorList>
    </citation>
    <scope>NUCLEOTIDE SEQUENCE [LARGE SCALE GENOMIC DNA]</scope>
    <source>
        <strain evidence="7 8">ZQ420</strain>
    </source>
</reference>
<dbReference type="InterPro" id="IPR058624">
    <property type="entry name" value="MdtA-like_HH"/>
</dbReference>
<name>A0ABT3H232_9RHOB</name>
<comment type="caution">
    <text evidence="7">The sequence shown here is derived from an EMBL/GenBank/DDBJ whole genome shotgun (WGS) entry which is preliminary data.</text>
</comment>
<gene>
    <name evidence="7" type="ORF">OKW52_16600</name>
</gene>
<organism evidence="7 8">
    <name type="scientific">Pararhodobacter zhoushanensis</name>
    <dbReference type="NCBI Taxonomy" id="2479545"/>
    <lineage>
        <taxon>Bacteria</taxon>
        <taxon>Pseudomonadati</taxon>
        <taxon>Pseudomonadota</taxon>
        <taxon>Alphaproteobacteria</taxon>
        <taxon>Rhodobacterales</taxon>
        <taxon>Paracoccaceae</taxon>
        <taxon>Pararhodobacter</taxon>
    </lineage>
</organism>
<evidence type="ECO:0000313" key="7">
    <source>
        <dbReference type="EMBL" id="MCW1933831.1"/>
    </source>
</evidence>
<dbReference type="Proteomes" id="UP001208938">
    <property type="component" value="Unassembled WGS sequence"/>
</dbReference>
<feature type="domain" description="Multidrug resistance protein MdtA-like barrel-sandwich hybrid" evidence="4">
    <location>
        <begin position="68"/>
        <end position="211"/>
    </location>
</feature>
<dbReference type="InterPro" id="IPR006143">
    <property type="entry name" value="RND_pump_MFP"/>
</dbReference>
<comment type="subcellular location">
    <subcellularLocation>
        <location evidence="1">Cell envelope</location>
    </subcellularLocation>
</comment>
<evidence type="ECO:0000259" key="6">
    <source>
        <dbReference type="Pfam" id="PF25967"/>
    </source>
</evidence>
<dbReference type="EMBL" id="JAPDFL010000001">
    <property type="protein sequence ID" value="MCW1933831.1"/>
    <property type="molecule type" value="Genomic_DNA"/>
</dbReference>
<dbReference type="Gene3D" id="1.10.287.470">
    <property type="entry name" value="Helix hairpin bin"/>
    <property type="match status" value="1"/>
</dbReference>
<dbReference type="Pfam" id="PF25967">
    <property type="entry name" value="RND-MFP_C"/>
    <property type="match status" value="1"/>
</dbReference>
<evidence type="ECO:0000313" key="8">
    <source>
        <dbReference type="Proteomes" id="UP001208938"/>
    </source>
</evidence>
<dbReference type="RefSeq" id="WP_264506702.1">
    <property type="nucleotide sequence ID" value="NZ_JAPDFL010000001.1"/>
</dbReference>
<dbReference type="Gene3D" id="2.40.50.100">
    <property type="match status" value="1"/>
</dbReference>
<dbReference type="InterPro" id="IPR058627">
    <property type="entry name" value="MdtA-like_C"/>
</dbReference>
<keyword evidence="8" id="KW-1185">Reference proteome</keyword>
<dbReference type="InterPro" id="IPR058625">
    <property type="entry name" value="MdtA-like_BSH"/>
</dbReference>
<evidence type="ECO:0000256" key="1">
    <source>
        <dbReference type="ARBA" id="ARBA00004196"/>
    </source>
</evidence>
<feature type="domain" description="Multidrug resistance protein MdtA-like C-terminal permuted SH3" evidence="6">
    <location>
        <begin position="301"/>
        <end position="363"/>
    </location>
</feature>
<dbReference type="Gene3D" id="2.40.420.20">
    <property type="match status" value="1"/>
</dbReference>
<evidence type="ECO:0000256" key="2">
    <source>
        <dbReference type="ARBA" id="ARBA00009477"/>
    </source>
</evidence>
<protein>
    <submittedName>
        <fullName evidence="7">Efflux RND transporter periplasmic adaptor subunit</fullName>
    </submittedName>
</protein>
<dbReference type="Pfam" id="PF25876">
    <property type="entry name" value="HH_MFP_RND"/>
    <property type="match status" value="1"/>
</dbReference>
<sequence>MARRSVTLFLIIGLMVGALVFVRLAQHPQEAVAQDMGSASTVLLTVATAQPEQITLETEYAGRVAAFRRVEIRPQIGGVILERLVDAGSLVSAGDVLFRIDPAPFNADLGTAQAALARAEAAEAFAQRALERSDALLARNAVSIERNDSAHNDLLLARASLAEAQAAVARKRLDLEFTTLRSPIDGYVAAGITDLGGLAAQGSDRPLAIIQDLETVFVDVRLPADALDAILAASEAGLGPVRITTARHDGPVLEGRVRSSDLIVDPGTGDVSVRVETPNPGLDLLPGMLVRAHLPRGVLPDALLVPEEAVLRSGGGAAQLVLVSPQGEATRSDVSLGDRVGNRIVVTSGLRPGDIVAVRGQDRVQTGAAVPVTTIAAGDQPAAVNP</sequence>
<dbReference type="PANTHER" id="PTHR30158">
    <property type="entry name" value="ACRA/E-RELATED COMPONENT OF DRUG EFFLUX TRANSPORTER"/>
    <property type="match status" value="1"/>
</dbReference>
<comment type="similarity">
    <text evidence="2">Belongs to the membrane fusion protein (MFP) (TC 8.A.1) family.</text>
</comment>
<feature type="domain" description="Multidrug resistance protein MdtA-like beta-barrel" evidence="5">
    <location>
        <begin position="215"/>
        <end position="295"/>
    </location>
</feature>
<evidence type="ECO:0000259" key="4">
    <source>
        <dbReference type="Pfam" id="PF25917"/>
    </source>
</evidence>
<dbReference type="NCBIfam" id="TIGR01730">
    <property type="entry name" value="RND_mfp"/>
    <property type="match status" value="1"/>
</dbReference>
<proteinExistence type="inferred from homology"/>
<evidence type="ECO:0000259" key="3">
    <source>
        <dbReference type="Pfam" id="PF25876"/>
    </source>
</evidence>
<accession>A0ABT3H232</accession>